<dbReference type="InterPro" id="IPR009898">
    <property type="entry name" value="DUF1440"/>
</dbReference>
<dbReference type="Pfam" id="PF07274">
    <property type="entry name" value="DUF1440"/>
    <property type="match status" value="1"/>
</dbReference>
<evidence type="ECO:0000313" key="1">
    <source>
        <dbReference type="EMBL" id="APU68412.1"/>
    </source>
</evidence>
<dbReference type="OrthoDB" id="1491441at2"/>
<accession>A0A1L7I5N3</accession>
<dbReference type="EMBL" id="CP016359">
    <property type="protein sequence ID" value="APU68412.1"/>
    <property type="molecule type" value="Genomic_DNA"/>
</dbReference>
<dbReference type="STRING" id="1229726.GRFL_1688"/>
<gene>
    <name evidence="1" type="ORF">GRFL_1688</name>
</gene>
<keyword evidence="2" id="KW-1185">Reference proteome</keyword>
<dbReference type="AlphaFoldDB" id="A0A1L7I5N3"/>
<reference evidence="1 2" key="1">
    <citation type="submission" date="2016-07" db="EMBL/GenBank/DDBJ databases">
        <title>Multi-omics approach to identify versatile polysaccharide utilization systems of a marine flavobacterium Gramella flava.</title>
        <authorList>
            <person name="Tang K."/>
        </authorList>
    </citation>
    <scope>NUCLEOTIDE SEQUENCE [LARGE SCALE GENOMIC DNA]</scope>
    <source>
        <strain evidence="1 2">JLT2011</strain>
    </source>
</reference>
<sequence length="172" mass="18953">MSVTTFFQNDSYLSKTSRSLISGFVGGLAGTAVKSLIEYYLPVRKVQDRSAQIKIIDDLSTKITGTPISTSNEALAEQLVNVPFGGSLGAAYGYGKKDREGLRPMDGIAFGATTWASTHETSLPILGLERKPTDTPVKMQMNELFAHIAFGVTTEVVRFYVNRQLHYKRVRK</sequence>
<protein>
    <submittedName>
        <fullName evidence="1">Uncharacterized protein</fullName>
    </submittedName>
</protein>
<name>A0A1L7I5N3_9FLAO</name>
<dbReference type="Proteomes" id="UP000186230">
    <property type="component" value="Chromosome"/>
</dbReference>
<dbReference type="RefSeq" id="WP_083644186.1">
    <property type="nucleotide sequence ID" value="NZ_AMRU01000001.1"/>
</dbReference>
<proteinExistence type="predicted"/>
<dbReference type="KEGG" id="gfl:GRFL_1688"/>
<organism evidence="1 2">
    <name type="scientific">Christiangramia flava JLT2011</name>
    <dbReference type="NCBI Taxonomy" id="1229726"/>
    <lineage>
        <taxon>Bacteria</taxon>
        <taxon>Pseudomonadati</taxon>
        <taxon>Bacteroidota</taxon>
        <taxon>Flavobacteriia</taxon>
        <taxon>Flavobacteriales</taxon>
        <taxon>Flavobacteriaceae</taxon>
        <taxon>Christiangramia</taxon>
    </lineage>
</organism>
<evidence type="ECO:0000313" key="2">
    <source>
        <dbReference type="Proteomes" id="UP000186230"/>
    </source>
</evidence>